<dbReference type="PROSITE" id="PS51257">
    <property type="entry name" value="PROKAR_LIPOPROTEIN"/>
    <property type="match status" value="1"/>
</dbReference>
<name>A0A1G7S7B6_9PROT</name>
<dbReference type="Proteomes" id="UP000199415">
    <property type="component" value="Unassembled WGS sequence"/>
</dbReference>
<keyword evidence="1" id="KW-0732">Signal</keyword>
<feature type="signal peptide" evidence="1">
    <location>
        <begin position="1"/>
        <end position="22"/>
    </location>
</feature>
<feature type="chain" id="PRO_5011563132" evidence="1">
    <location>
        <begin position="23"/>
        <end position="339"/>
    </location>
</feature>
<dbReference type="RefSeq" id="WP_090020198.1">
    <property type="nucleotide sequence ID" value="NZ_FNCE01000006.1"/>
</dbReference>
<dbReference type="PANTHER" id="PTHR11614">
    <property type="entry name" value="PHOSPHOLIPASE-RELATED"/>
    <property type="match status" value="1"/>
</dbReference>
<evidence type="ECO:0000256" key="1">
    <source>
        <dbReference type="SAM" id="SignalP"/>
    </source>
</evidence>
<feature type="domain" description="Serine aminopeptidase S33" evidence="2">
    <location>
        <begin position="62"/>
        <end position="295"/>
    </location>
</feature>
<evidence type="ECO:0000313" key="4">
    <source>
        <dbReference type="Proteomes" id="UP000199415"/>
    </source>
</evidence>
<evidence type="ECO:0000313" key="3">
    <source>
        <dbReference type="EMBL" id="SDG18888.1"/>
    </source>
</evidence>
<dbReference type="OrthoDB" id="9806902at2"/>
<organism evidence="3 4">
    <name type="scientific">Limimonas halophila</name>
    <dbReference type="NCBI Taxonomy" id="1082479"/>
    <lineage>
        <taxon>Bacteria</taxon>
        <taxon>Pseudomonadati</taxon>
        <taxon>Pseudomonadota</taxon>
        <taxon>Alphaproteobacteria</taxon>
        <taxon>Rhodospirillales</taxon>
        <taxon>Rhodovibrionaceae</taxon>
        <taxon>Limimonas</taxon>
    </lineage>
</organism>
<keyword evidence="4" id="KW-1185">Reference proteome</keyword>
<dbReference type="SUPFAM" id="SSF53474">
    <property type="entry name" value="alpha/beta-Hydrolases"/>
    <property type="match status" value="1"/>
</dbReference>
<dbReference type="InterPro" id="IPR051044">
    <property type="entry name" value="MAG_DAG_Lipase"/>
</dbReference>
<dbReference type="InterPro" id="IPR022742">
    <property type="entry name" value="Hydrolase_4"/>
</dbReference>
<proteinExistence type="predicted"/>
<accession>A0A1G7S7B6</accession>
<dbReference type="GO" id="GO:0016787">
    <property type="term" value="F:hydrolase activity"/>
    <property type="evidence" value="ECO:0007669"/>
    <property type="project" value="UniProtKB-KW"/>
</dbReference>
<dbReference type="InterPro" id="IPR000073">
    <property type="entry name" value="AB_hydrolase_1"/>
</dbReference>
<dbReference type="InterPro" id="IPR029058">
    <property type="entry name" value="AB_hydrolase_fold"/>
</dbReference>
<dbReference type="EMBL" id="FNCE01000006">
    <property type="protein sequence ID" value="SDG18888.1"/>
    <property type="molecule type" value="Genomic_DNA"/>
</dbReference>
<protein>
    <submittedName>
        <fullName evidence="3">Lysophospholipase, alpha-beta hydrolase superfamily</fullName>
    </submittedName>
</protein>
<dbReference type="Pfam" id="PF12146">
    <property type="entry name" value="Hydrolase_4"/>
    <property type="match status" value="1"/>
</dbReference>
<keyword evidence="3" id="KW-0378">Hydrolase</keyword>
<reference evidence="3 4" key="1">
    <citation type="submission" date="2016-10" db="EMBL/GenBank/DDBJ databases">
        <authorList>
            <person name="de Groot N.N."/>
        </authorList>
    </citation>
    <scope>NUCLEOTIDE SEQUENCE [LARGE SCALE GENOMIC DNA]</scope>
    <source>
        <strain evidence="3 4">DSM 25584</strain>
    </source>
</reference>
<dbReference type="STRING" id="1082479.SAMN05216241_106149"/>
<dbReference type="Gene3D" id="3.40.50.1820">
    <property type="entry name" value="alpha/beta hydrolase"/>
    <property type="match status" value="1"/>
</dbReference>
<gene>
    <name evidence="3" type="ORF">SAMN05216241_106149</name>
</gene>
<evidence type="ECO:0000259" key="2">
    <source>
        <dbReference type="Pfam" id="PF12146"/>
    </source>
</evidence>
<sequence length="339" mass="36057">MSVRVAAALALALALLTGAACAPRVAVPDNAVRGEPVITENTLRMPDGARLPLYRWLPRDGEPRAVILGVHGFGDTGMAFDIPASWFAANGFAVYAYDQRGFGANPNAGIWPGTDTLVGDLDTAVRLIDDRHPETPVYVLGASMGGAVVLTAAAQNELPAVDGAILAAPAVWARSTMPFYQRWALWLGARLVPWLKVSGTDLGIRASDNDAALYALGRDPHVIVETRVDALHGLTNLMDAALAAGDDAPTPLLSVYGVNDAIVPAQPMLKLWHKLPEHGATPALYRDGWHMLLRDVHAHRVWHDIEAWIAAGGANPLPSDADDAARRAIEAGRIPAAEE</sequence>
<dbReference type="PRINTS" id="PR00111">
    <property type="entry name" value="ABHYDROLASE"/>
</dbReference>
<dbReference type="AlphaFoldDB" id="A0A1G7S7B6"/>